<name>A0A166C1L2_9EURY</name>
<keyword evidence="4" id="KW-1185">Reference proteome</keyword>
<sequence length="143" mass="15827">MITLIGTHLAKKDLVFLFNGPAEECEECKFKAPCLGSLEEGRSYIINNVRDNKQNCLIHDGGFVLPVEVEKADIVTNVSSKKCFEGSSIVYDPPDCDLQCVYRPFCFPEGLKEGDKTVIKKVLEKRVDGCAKGLSLSKVVLKI</sequence>
<accession>A0A166C1L2</accession>
<dbReference type="STRING" id="49547.MBCUR_06540"/>
<dbReference type="PANTHER" id="PTHR40699:SF1">
    <property type="entry name" value="UPF0179 PROTEIN MJ1627"/>
    <property type="match status" value="1"/>
</dbReference>
<dbReference type="RefSeq" id="WP_067090138.1">
    <property type="nucleotide sequence ID" value="NZ_LWMV01000125.1"/>
</dbReference>
<organism evidence="3 4">
    <name type="scientific">Methanobrevibacter curvatus</name>
    <dbReference type="NCBI Taxonomy" id="49547"/>
    <lineage>
        <taxon>Archaea</taxon>
        <taxon>Methanobacteriati</taxon>
        <taxon>Methanobacteriota</taxon>
        <taxon>Methanomada group</taxon>
        <taxon>Methanobacteria</taxon>
        <taxon>Methanobacteriales</taxon>
        <taxon>Methanobacteriaceae</taxon>
        <taxon>Methanobrevibacter</taxon>
    </lineage>
</organism>
<reference evidence="3 4" key="1">
    <citation type="submission" date="2016-04" db="EMBL/GenBank/DDBJ databases">
        <title>Genome sequence of Methanobrevibacter curvatus DSM 11111.</title>
        <authorList>
            <person name="Poehlein A."/>
            <person name="Seedorf H."/>
            <person name="Daniel R."/>
        </authorList>
    </citation>
    <scope>NUCLEOTIDE SEQUENCE [LARGE SCALE GENOMIC DNA]</scope>
    <source>
        <strain evidence="3 4">DSM 11111</strain>
    </source>
</reference>
<protein>
    <recommendedName>
        <fullName evidence="2">UPF0179 protein MBCUR_06540</fullName>
    </recommendedName>
</protein>
<dbReference type="Pfam" id="PF03684">
    <property type="entry name" value="UPF0179"/>
    <property type="match status" value="1"/>
</dbReference>
<evidence type="ECO:0000313" key="3">
    <source>
        <dbReference type="EMBL" id="KZX14036.1"/>
    </source>
</evidence>
<comment type="similarity">
    <text evidence="1 2">Belongs to the UPF0179 family.</text>
</comment>
<evidence type="ECO:0000256" key="1">
    <source>
        <dbReference type="ARBA" id="ARBA00010824"/>
    </source>
</evidence>
<dbReference type="OrthoDB" id="24613at2157"/>
<dbReference type="InterPro" id="IPR005369">
    <property type="entry name" value="UPF0179"/>
</dbReference>
<dbReference type="EMBL" id="LWMV01000125">
    <property type="protein sequence ID" value="KZX14036.1"/>
    <property type="molecule type" value="Genomic_DNA"/>
</dbReference>
<dbReference type="AlphaFoldDB" id="A0A166C1L2"/>
<gene>
    <name evidence="3" type="ORF">MBCUR_06540</name>
</gene>
<dbReference type="PIRSF" id="PIRSF006595">
    <property type="entry name" value="UCP006595"/>
    <property type="match status" value="1"/>
</dbReference>
<dbReference type="HAMAP" id="MF_00498">
    <property type="entry name" value="UPF0179"/>
    <property type="match status" value="1"/>
</dbReference>
<evidence type="ECO:0000313" key="4">
    <source>
        <dbReference type="Proteomes" id="UP000077245"/>
    </source>
</evidence>
<dbReference type="PANTHER" id="PTHR40699">
    <property type="entry name" value="UPF0179 PROTEIN MJ1627"/>
    <property type="match status" value="1"/>
</dbReference>
<proteinExistence type="inferred from homology"/>
<evidence type="ECO:0000256" key="2">
    <source>
        <dbReference type="HAMAP-Rule" id="MF_00498"/>
    </source>
</evidence>
<dbReference type="PATRIC" id="fig|49547.3.peg.688"/>
<comment type="caution">
    <text evidence="3">The sequence shown here is derived from an EMBL/GenBank/DDBJ whole genome shotgun (WGS) entry which is preliminary data.</text>
</comment>
<dbReference type="Proteomes" id="UP000077245">
    <property type="component" value="Unassembled WGS sequence"/>
</dbReference>